<evidence type="ECO:0000259" key="1">
    <source>
        <dbReference type="Pfam" id="PF03372"/>
    </source>
</evidence>
<dbReference type="InterPro" id="IPR005135">
    <property type="entry name" value="Endo/exonuclease/phosphatase"/>
</dbReference>
<accession>A0ABQ1KBY6</accession>
<gene>
    <name evidence="2" type="ORF">GCM10011363_07370</name>
</gene>
<organism evidence="2 3">
    <name type="scientific">Marivita lacus</name>
    <dbReference type="NCBI Taxonomy" id="1323742"/>
    <lineage>
        <taxon>Bacteria</taxon>
        <taxon>Pseudomonadati</taxon>
        <taxon>Pseudomonadota</taxon>
        <taxon>Alphaproteobacteria</taxon>
        <taxon>Rhodobacterales</taxon>
        <taxon>Roseobacteraceae</taxon>
        <taxon>Marivita</taxon>
    </lineage>
</organism>
<keyword evidence="3" id="KW-1185">Reference proteome</keyword>
<dbReference type="InterPro" id="IPR036691">
    <property type="entry name" value="Endo/exonu/phosph_ase_sf"/>
</dbReference>
<protein>
    <recommendedName>
        <fullName evidence="1">Endonuclease/exonuclease/phosphatase domain-containing protein</fullName>
    </recommendedName>
</protein>
<comment type="caution">
    <text evidence="2">The sequence shown here is derived from an EMBL/GenBank/DDBJ whole genome shotgun (WGS) entry which is preliminary data.</text>
</comment>
<feature type="domain" description="Endonuclease/exonuclease/phosphatase" evidence="1">
    <location>
        <begin position="34"/>
        <end position="286"/>
    </location>
</feature>
<dbReference type="EMBL" id="BMFC01000001">
    <property type="protein sequence ID" value="GGB93282.1"/>
    <property type="molecule type" value="Genomic_DNA"/>
</dbReference>
<name>A0ABQ1KBY6_9RHOB</name>
<sequence>MARDLRVALWHVPLMRDGPGLLLRDLVRQDAVVVSVAKALSDADADIIVLTRFDYDATGATLRAFADLVDGDHAFVQPLRSNAGIPTAFDMDGDGRLGEAEDAQAFGRFPGQEALAVLSRFPIDTEGLRSFNDILWRDLPDALVTEADIGLDVQRLSSGGHWIVPVILPDTGTGAFVSLLIGHAGPPVFDGLEDRNGRRNRDELRLWAQIINDETGPFVFMVNTNLDPDRGDGYRDAMGQFLLNQRLVDPLPDQITAHWDRPGPMRVSYVLPSPEFEIGAARVWPVIDDQQHSLITVDLKLRDAALP</sequence>
<dbReference type="Pfam" id="PF03372">
    <property type="entry name" value="Exo_endo_phos"/>
    <property type="match status" value="1"/>
</dbReference>
<evidence type="ECO:0000313" key="3">
    <source>
        <dbReference type="Proteomes" id="UP000645462"/>
    </source>
</evidence>
<dbReference type="SUPFAM" id="SSF56219">
    <property type="entry name" value="DNase I-like"/>
    <property type="match status" value="1"/>
</dbReference>
<dbReference type="RefSeq" id="WP_229747647.1">
    <property type="nucleotide sequence ID" value="NZ_BMFC01000001.1"/>
</dbReference>
<dbReference type="Proteomes" id="UP000645462">
    <property type="component" value="Unassembled WGS sequence"/>
</dbReference>
<reference evidence="3" key="1">
    <citation type="journal article" date="2019" name="Int. J. Syst. Evol. Microbiol.">
        <title>The Global Catalogue of Microorganisms (GCM) 10K type strain sequencing project: providing services to taxonomists for standard genome sequencing and annotation.</title>
        <authorList>
            <consortium name="The Broad Institute Genomics Platform"/>
            <consortium name="The Broad Institute Genome Sequencing Center for Infectious Disease"/>
            <person name="Wu L."/>
            <person name="Ma J."/>
        </authorList>
    </citation>
    <scope>NUCLEOTIDE SEQUENCE [LARGE SCALE GENOMIC DNA]</scope>
    <source>
        <strain evidence="3">CGMCC 1.12478</strain>
    </source>
</reference>
<proteinExistence type="predicted"/>
<evidence type="ECO:0000313" key="2">
    <source>
        <dbReference type="EMBL" id="GGB93282.1"/>
    </source>
</evidence>